<accession>A0AAD5WG20</accession>
<dbReference type="Proteomes" id="UP001196413">
    <property type="component" value="Unassembled WGS sequence"/>
</dbReference>
<proteinExistence type="predicted"/>
<evidence type="ECO:0000313" key="2">
    <source>
        <dbReference type="Proteomes" id="UP001196413"/>
    </source>
</evidence>
<reference evidence="1" key="1">
    <citation type="submission" date="2021-06" db="EMBL/GenBank/DDBJ databases">
        <title>Parelaphostrongylus tenuis whole genome reference sequence.</title>
        <authorList>
            <person name="Garwood T.J."/>
            <person name="Larsen P.A."/>
            <person name="Fountain-Jones N.M."/>
            <person name="Garbe J.R."/>
            <person name="Macchietto M.G."/>
            <person name="Kania S.A."/>
            <person name="Gerhold R.W."/>
            <person name="Richards J.E."/>
            <person name="Wolf T.M."/>
        </authorList>
    </citation>
    <scope>NUCLEOTIDE SEQUENCE</scope>
    <source>
        <strain evidence="1">MNPRO001-30</strain>
        <tissue evidence="1">Meninges</tissue>
    </source>
</reference>
<evidence type="ECO:0000313" key="1">
    <source>
        <dbReference type="EMBL" id="KAJ1368751.1"/>
    </source>
</evidence>
<name>A0AAD5WG20_PARTN</name>
<comment type="caution">
    <text evidence="1">The sequence shown here is derived from an EMBL/GenBank/DDBJ whole genome shotgun (WGS) entry which is preliminary data.</text>
</comment>
<gene>
    <name evidence="1" type="ORF">KIN20_030026</name>
</gene>
<keyword evidence="2" id="KW-1185">Reference proteome</keyword>
<sequence length="83" mass="9631">MVMLTNITYRAEKRAVNRLFPSIFGSIPLVPKSSMPIKSISELDCDRPRSKCRWSNAESTVSEWRIGRNVDRWSEFMEKGHLS</sequence>
<organism evidence="1 2">
    <name type="scientific">Parelaphostrongylus tenuis</name>
    <name type="common">Meningeal worm</name>
    <dbReference type="NCBI Taxonomy" id="148309"/>
    <lineage>
        <taxon>Eukaryota</taxon>
        <taxon>Metazoa</taxon>
        <taxon>Ecdysozoa</taxon>
        <taxon>Nematoda</taxon>
        <taxon>Chromadorea</taxon>
        <taxon>Rhabditida</taxon>
        <taxon>Rhabditina</taxon>
        <taxon>Rhabditomorpha</taxon>
        <taxon>Strongyloidea</taxon>
        <taxon>Metastrongylidae</taxon>
        <taxon>Parelaphostrongylus</taxon>
    </lineage>
</organism>
<dbReference type="AlphaFoldDB" id="A0AAD5WG20"/>
<dbReference type="EMBL" id="JAHQIW010006295">
    <property type="protein sequence ID" value="KAJ1368751.1"/>
    <property type="molecule type" value="Genomic_DNA"/>
</dbReference>
<protein>
    <submittedName>
        <fullName evidence="1">Uncharacterized protein</fullName>
    </submittedName>
</protein>